<dbReference type="AlphaFoldDB" id="A0A199NUY4"/>
<keyword evidence="10" id="KW-1185">Reference proteome</keyword>
<dbReference type="PANTHER" id="PTHR21368">
    <property type="entry name" value="50S RIBOSOMAL PROTEIN L9"/>
    <property type="match status" value="1"/>
</dbReference>
<dbReference type="InterPro" id="IPR000244">
    <property type="entry name" value="Ribosomal_bL9"/>
</dbReference>
<organism evidence="9 10">
    <name type="scientific">Rothia kristinae</name>
    <dbReference type="NCBI Taxonomy" id="37923"/>
    <lineage>
        <taxon>Bacteria</taxon>
        <taxon>Bacillati</taxon>
        <taxon>Actinomycetota</taxon>
        <taxon>Actinomycetes</taxon>
        <taxon>Micrococcales</taxon>
        <taxon>Micrococcaceae</taxon>
        <taxon>Rothia</taxon>
    </lineage>
</organism>
<dbReference type="Gene3D" id="3.40.5.10">
    <property type="entry name" value="Ribosomal protein L9, N-terminal domain"/>
    <property type="match status" value="1"/>
</dbReference>
<dbReference type="GO" id="GO:0006412">
    <property type="term" value="P:translation"/>
    <property type="evidence" value="ECO:0007669"/>
    <property type="project" value="UniProtKB-UniRule"/>
</dbReference>
<evidence type="ECO:0000256" key="7">
    <source>
        <dbReference type="HAMAP-Rule" id="MF_00503"/>
    </source>
</evidence>
<evidence type="ECO:0000256" key="4">
    <source>
        <dbReference type="ARBA" id="ARBA00022980"/>
    </source>
</evidence>
<evidence type="ECO:0000256" key="5">
    <source>
        <dbReference type="ARBA" id="ARBA00023274"/>
    </source>
</evidence>
<evidence type="ECO:0000256" key="2">
    <source>
        <dbReference type="ARBA" id="ARBA00022730"/>
    </source>
</evidence>
<keyword evidence="4 7" id="KW-0689">Ribosomal protein</keyword>
<evidence type="ECO:0000256" key="1">
    <source>
        <dbReference type="ARBA" id="ARBA00010605"/>
    </source>
</evidence>
<evidence type="ECO:0000256" key="6">
    <source>
        <dbReference type="ARBA" id="ARBA00035292"/>
    </source>
</evidence>
<dbReference type="Pfam" id="PF03948">
    <property type="entry name" value="Ribosomal_L9_C"/>
    <property type="match status" value="1"/>
</dbReference>
<dbReference type="GO" id="GO:0005840">
    <property type="term" value="C:ribosome"/>
    <property type="evidence" value="ECO:0007669"/>
    <property type="project" value="UniProtKB-KW"/>
</dbReference>
<dbReference type="NCBIfam" id="TIGR00158">
    <property type="entry name" value="L9"/>
    <property type="match status" value="1"/>
</dbReference>
<dbReference type="EMBL" id="LJBJ02000004">
    <property type="protein sequence ID" value="OAX52413.1"/>
    <property type="molecule type" value="Genomic_DNA"/>
</dbReference>
<evidence type="ECO:0000313" key="9">
    <source>
        <dbReference type="EMBL" id="OAX52413.1"/>
    </source>
</evidence>
<dbReference type="InterPro" id="IPR020069">
    <property type="entry name" value="Ribosomal_bL9_C"/>
</dbReference>
<sequence length="149" mass="15778">MAKIILSQEVIGLGAAGDVVEVKDGYARNYLFPRGLATVWTKGGERQVESIRAARAARAQHNLEDAQAQAERLTGETVSVPVKAGAEGRLFGTVKPAQIAEAIEAAGLGAVDKRTITIEKSIKRTGRHVVAVRLHEDVVASVELDVVAA</sequence>
<dbReference type="InterPro" id="IPR020070">
    <property type="entry name" value="Ribosomal_bL9_N"/>
</dbReference>
<dbReference type="Proteomes" id="UP000053171">
    <property type="component" value="Unassembled WGS sequence"/>
</dbReference>
<dbReference type="SUPFAM" id="SSF55658">
    <property type="entry name" value="L9 N-domain-like"/>
    <property type="match status" value="1"/>
</dbReference>
<dbReference type="InterPro" id="IPR020594">
    <property type="entry name" value="Ribosomal_bL9_bac/chp"/>
</dbReference>
<dbReference type="HAMAP" id="MF_00503">
    <property type="entry name" value="Ribosomal_bL9"/>
    <property type="match status" value="1"/>
</dbReference>
<keyword evidence="2 7" id="KW-0699">rRNA-binding</keyword>
<dbReference type="Gene3D" id="3.10.430.100">
    <property type="entry name" value="Ribosomal protein L9, C-terminal domain"/>
    <property type="match status" value="1"/>
</dbReference>
<dbReference type="SUPFAM" id="SSF55653">
    <property type="entry name" value="Ribosomal protein L9 C-domain"/>
    <property type="match status" value="1"/>
</dbReference>
<dbReference type="FunFam" id="3.40.5.10:FF:000003">
    <property type="entry name" value="50S ribosomal protein L9"/>
    <property type="match status" value="1"/>
</dbReference>
<keyword evidence="5 7" id="KW-0687">Ribonucleoprotein</keyword>
<proteinExistence type="inferred from homology"/>
<dbReference type="PROSITE" id="PS00651">
    <property type="entry name" value="RIBOSOMAL_L9"/>
    <property type="match status" value="1"/>
</dbReference>
<evidence type="ECO:0000313" key="10">
    <source>
        <dbReference type="Proteomes" id="UP000053171"/>
    </source>
</evidence>
<dbReference type="GO" id="GO:1990904">
    <property type="term" value="C:ribonucleoprotein complex"/>
    <property type="evidence" value="ECO:0007669"/>
    <property type="project" value="UniProtKB-KW"/>
</dbReference>
<name>A0A199NUY4_9MICC</name>
<dbReference type="InterPro" id="IPR036791">
    <property type="entry name" value="Ribosomal_bL9_C_sf"/>
</dbReference>
<feature type="domain" description="Ribosomal protein L9" evidence="8">
    <location>
        <begin position="14"/>
        <end position="41"/>
    </location>
</feature>
<keyword evidence="3 7" id="KW-0694">RNA-binding</keyword>
<protein>
    <recommendedName>
        <fullName evidence="6 7">Large ribosomal subunit protein bL9</fullName>
    </recommendedName>
</protein>
<evidence type="ECO:0000256" key="3">
    <source>
        <dbReference type="ARBA" id="ARBA00022884"/>
    </source>
</evidence>
<reference evidence="9" key="1">
    <citation type="submission" date="2016-06" db="EMBL/GenBank/DDBJ databases">
        <title>Identification of putative biosynthetic pathways for the production of bioactive secondary metabolites by the marine actinomycete Kocuria kristinae RUTW2-3.</title>
        <authorList>
            <person name="Waterworth S.C."/>
            <person name="Walmsley T.A."/>
            <person name="Matongo T."/>
            <person name="Davies-Coleman M.T."/>
            <person name="Dorrington R.A."/>
        </authorList>
    </citation>
    <scope>NUCLEOTIDE SEQUENCE [LARGE SCALE GENOMIC DNA]</scope>
    <source>
        <strain evidence="9">RUTW2-3</strain>
    </source>
</reference>
<comment type="caution">
    <text evidence="9">The sequence shown here is derived from an EMBL/GenBank/DDBJ whole genome shotgun (WGS) entry which is preliminary data.</text>
</comment>
<dbReference type="GO" id="GO:0003735">
    <property type="term" value="F:structural constituent of ribosome"/>
    <property type="evidence" value="ECO:0007669"/>
    <property type="project" value="InterPro"/>
</dbReference>
<evidence type="ECO:0000259" key="8">
    <source>
        <dbReference type="PROSITE" id="PS00651"/>
    </source>
</evidence>
<dbReference type="GO" id="GO:0019843">
    <property type="term" value="F:rRNA binding"/>
    <property type="evidence" value="ECO:0007669"/>
    <property type="project" value="UniProtKB-UniRule"/>
</dbReference>
<accession>A0A199NUY4</accession>
<gene>
    <name evidence="7" type="primary">rplI</name>
    <name evidence="9" type="ORF">AN277_0203400</name>
</gene>
<dbReference type="Pfam" id="PF01281">
    <property type="entry name" value="Ribosomal_L9_N"/>
    <property type="match status" value="1"/>
</dbReference>
<dbReference type="RefSeq" id="WP_064725071.1">
    <property type="nucleotide sequence ID" value="NZ_LJBJ02000004.1"/>
</dbReference>
<comment type="similarity">
    <text evidence="1 7">Belongs to the bacterial ribosomal protein bL9 family.</text>
</comment>
<comment type="function">
    <text evidence="7">Binds to the 23S rRNA.</text>
</comment>
<dbReference type="InterPro" id="IPR036935">
    <property type="entry name" value="Ribosomal_bL9_N_sf"/>
</dbReference>
<dbReference type="InterPro" id="IPR009027">
    <property type="entry name" value="Ribosomal_bL9/RNase_H1_N"/>
</dbReference>